<accession>T1KFK8</accession>
<evidence type="ECO:0000256" key="2">
    <source>
        <dbReference type="ARBA" id="ARBA00033214"/>
    </source>
</evidence>
<dbReference type="GO" id="GO:0000973">
    <property type="term" value="P:post-transcriptional tethering of RNA polymerase II gene DNA at nuclear periphery"/>
    <property type="evidence" value="ECO:0007669"/>
    <property type="project" value="TreeGrafter"/>
</dbReference>
<dbReference type="OrthoDB" id="10252687at2759"/>
<dbReference type="Proteomes" id="UP000015104">
    <property type="component" value="Unassembled WGS sequence"/>
</dbReference>
<feature type="domain" description="PCI" evidence="4">
    <location>
        <begin position="215"/>
        <end position="396"/>
    </location>
</feature>
<dbReference type="eggNOG" id="KOG2688">
    <property type="taxonomic scope" value="Eukaryota"/>
</dbReference>
<comment type="similarity">
    <text evidence="1">Belongs to the CSN12 family.</text>
</comment>
<dbReference type="OMA" id="INRMFTL"/>
<dbReference type="InterPro" id="IPR045114">
    <property type="entry name" value="Csn12-like"/>
</dbReference>
<dbReference type="InterPro" id="IPR036388">
    <property type="entry name" value="WH-like_DNA-bd_sf"/>
</dbReference>
<evidence type="ECO:0000256" key="3">
    <source>
        <dbReference type="ARBA" id="ARBA00072421"/>
    </source>
</evidence>
<dbReference type="EnsemblMetazoa" id="tetur10g03490.1">
    <property type="protein sequence ID" value="tetur10g03490.1"/>
    <property type="gene ID" value="tetur10g03490"/>
</dbReference>
<dbReference type="Pfam" id="PF01399">
    <property type="entry name" value="PCI"/>
    <property type="match status" value="1"/>
</dbReference>
<evidence type="ECO:0000313" key="5">
    <source>
        <dbReference type="EnsemblMetazoa" id="tetur10g03490.1"/>
    </source>
</evidence>
<dbReference type="GO" id="GO:0003690">
    <property type="term" value="F:double-stranded DNA binding"/>
    <property type="evidence" value="ECO:0007669"/>
    <property type="project" value="InterPro"/>
</dbReference>
<dbReference type="HOGENOM" id="CLU_031567_2_0_1"/>
<evidence type="ECO:0000256" key="1">
    <source>
        <dbReference type="ARBA" id="ARBA00025771"/>
    </source>
</evidence>
<dbReference type="GO" id="GO:0070390">
    <property type="term" value="C:transcription export complex 2"/>
    <property type="evidence" value="ECO:0007669"/>
    <property type="project" value="TreeGrafter"/>
</dbReference>
<dbReference type="EMBL" id="CAEY01000037">
    <property type="status" value="NOT_ANNOTATED_CDS"/>
    <property type="molecule type" value="Genomic_DNA"/>
</dbReference>
<evidence type="ECO:0000313" key="6">
    <source>
        <dbReference type="Proteomes" id="UP000015104"/>
    </source>
</evidence>
<proteinExistence type="inferred from homology"/>
<reference evidence="5" key="2">
    <citation type="submission" date="2015-06" db="UniProtKB">
        <authorList>
            <consortium name="EnsemblMetazoa"/>
        </authorList>
    </citation>
    <scope>IDENTIFICATION</scope>
</reference>
<dbReference type="InterPro" id="IPR000717">
    <property type="entry name" value="PCI_dom"/>
</dbReference>
<dbReference type="KEGG" id="tut:107363416"/>
<dbReference type="GO" id="GO:0016973">
    <property type="term" value="P:poly(A)+ mRNA export from nucleus"/>
    <property type="evidence" value="ECO:0007669"/>
    <property type="project" value="TreeGrafter"/>
</dbReference>
<dbReference type="STRING" id="32264.T1KFK8"/>
<protein>
    <recommendedName>
        <fullName evidence="3">PCI domain-containing protein 2 homolog</fullName>
    </recommendedName>
    <alternativeName>
        <fullName evidence="2">CSN12-like protein</fullName>
    </alternativeName>
</protein>
<keyword evidence="6" id="KW-1185">Reference proteome</keyword>
<sequence>MNFQHYIYLVSEHINNKRGVPLSRLLTYQDTDHATNEAIMNEVNQNYVNNHVHPNWSQIIFGHIHCCFLLANGDYIYAYKEQANCVGMLSKALATMKEENWMVPVICVMARDLRLLAIAADIQNGHKNSGKSRDGLYIPNEYLEKAAEPLMSMFRAVANDCRTTMEKSKRIAMMNLVNQLFKIYFRVNKLHLCKPLIRALDNANIMTYFTKAQKVTYFYYLGMKHMFDSDYKNADKMLSFSFANCHSSSRKNKRLVLIFLIPVKMLLGVMPTQKLLEKYNLMPFAPVTQAVKEGNLNALDNALETYSDFFWKYGIYLILDKLKIIAYRNVFKKVCLILKTHQVPIESFRHVLQFLRNENVSIEEVNCILANLIYEGKIKGYISLAHQKLVISKQNPFPPLTQLS</sequence>
<dbReference type="SMART" id="SM00753">
    <property type="entry name" value="PAM"/>
    <property type="match status" value="1"/>
</dbReference>
<dbReference type="PANTHER" id="PTHR12732">
    <property type="entry name" value="UNCHARACTERIZED PROTEASOME COMPONENT REGION PCI-CONTAINING"/>
    <property type="match status" value="1"/>
</dbReference>
<dbReference type="GO" id="GO:0003723">
    <property type="term" value="F:RNA binding"/>
    <property type="evidence" value="ECO:0007669"/>
    <property type="project" value="InterPro"/>
</dbReference>
<organism evidence="5 6">
    <name type="scientific">Tetranychus urticae</name>
    <name type="common">Two-spotted spider mite</name>
    <dbReference type="NCBI Taxonomy" id="32264"/>
    <lineage>
        <taxon>Eukaryota</taxon>
        <taxon>Metazoa</taxon>
        <taxon>Ecdysozoa</taxon>
        <taxon>Arthropoda</taxon>
        <taxon>Chelicerata</taxon>
        <taxon>Arachnida</taxon>
        <taxon>Acari</taxon>
        <taxon>Acariformes</taxon>
        <taxon>Trombidiformes</taxon>
        <taxon>Prostigmata</taxon>
        <taxon>Eleutherengona</taxon>
        <taxon>Raphignathae</taxon>
        <taxon>Tetranychoidea</taxon>
        <taxon>Tetranychidae</taxon>
        <taxon>Tetranychus</taxon>
    </lineage>
</organism>
<name>T1KFK8_TETUR</name>
<gene>
    <name evidence="5" type="primary">107363416</name>
</gene>
<dbReference type="PROSITE" id="PS50250">
    <property type="entry name" value="PCI"/>
    <property type="match status" value="1"/>
</dbReference>
<dbReference type="FunFam" id="1.10.10.10:FF:000146">
    <property type="entry name" value="PCI domain-containing protein 2 homolog"/>
    <property type="match status" value="1"/>
</dbReference>
<evidence type="ECO:0000259" key="4">
    <source>
        <dbReference type="PROSITE" id="PS50250"/>
    </source>
</evidence>
<dbReference type="AlphaFoldDB" id="T1KFK8"/>
<reference evidence="6" key="1">
    <citation type="submission" date="2011-08" db="EMBL/GenBank/DDBJ databases">
        <authorList>
            <person name="Rombauts S."/>
        </authorList>
    </citation>
    <scope>NUCLEOTIDE SEQUENCE</scope>
    <source>
        <strain evidence="6">London</strain>
    </source>
</reference>
<dbReference type="PANTHER" id="PTHR12732:SF0">
    <property type="entry name" value="PCI DOMAIN-CONTAINING PROTEIN 2"/>
    <property type="match status" value="1"/>
</dbReference>
<dbReference type="GO" id="GO:0006368">
    <property type="term" value="P:transcription elongation by RNA polymerase II"/>
    <property type="evidence" value="ECO:0007669"/>
    <property type="project" value="TreeGrafter"/>
</dbReference>
<dbReference type="Gene3D" id="1.10.10.10">
    <property type="entry name" value="Winged helix-like DNA-binding domain superfamily/Winged helix DNA-binding domain"/>
    <property type="match status" value="1"/>
</dbReference>